<comment type="caution">
    <text evidence="2">The sequence shown here is derived from an EMBL/GenBank/DDBJ whole genome shotgun (WGS) entry which is preliminary data.</text>
</comment>
<gene>
    <name evidence="2" type="ORF">LRP50_22680</name>
</gene>
<name>A0ABT5R7E8_9GAMM</name>
<accession>A0ABT5R7E8</accession>
<feature type="coiled-coil region" evidence="1">
    <location>
        <begin position="48"/>
        <end position="75"/>
    </location>
</feature>
<dbReference type="InterPro" id="IPR007813">
    <property type="entry name" value="PilN"/>
</dbReference>
<proteinExistence type="predicted"/>
<dbReference type="Pfam" id="PF05137">
    <property type="entry name" value="PilN"/>
    <property type="match status" value="1"/>
</dbReference>
<evidence type="ECO:0000313" key="2">
    <source>
        <dbReference type="EMBL" id="MDD1795929.1"/>
    </source>
</evidence>
<organism evidence="2 3">
    <name type="scientific">Enterovibrio gelatinilyticus</name>
    <dbReference type="NCBI Taxonomy" id="2899819"/>
    <lineage>
        <taxon>Bacteria</taxon>
        <taxon>Pseudomonadati</taxon>
        <taxon>Pseudomonadota</taxon>
        <taxon>Gammaproteobacteria</taxon>
        <taxon>Vibrionales</taxon>
        <taxon>Vibrionaceae</taxon>
        <taxon>Enterovibrio</taxon>
    </lineage>
</organism>
<keyword evidence="3" id="KW-1185">Reference proteome</keyword>
<dbReference type="EMBL" id="JAJUBC010000037">
    <property type="protein sequence ID" value="MDD1795929.1"/>
    <property type="molecule type" value="Genomic_DNA"/>
</dbReference>
<sequence length="195" mass="22075">MIVSINLLPWREINRQAIRRQFFQKVALLLVLLMALTGFGRWMMSQQLEAQEARNARLQTEIDSLNTTLRAFAKREVERDTLQRRLTLVNALQKQRNNATLLFNLLPQITPDGVVLDKVSMTSGKVNIEGRSRSNAQLATLLALLEADPAASQVQIHSIISDSSRSTFVEKRFKATFELVGYVVPNLPQENTDGR</sequence>
<evidence type="ECO:0000256" key="1">
    <source>
        <dbReference type="SAM" id="Coils"/>
    </source>
</evidence>
<dbReference type="PANTHER" id="PTHR40278">
    <property type="entry name" value="DNA UTILIZATION PROTEIN HOFN"/>
    <property type="match status" value="1"/>
</dbReference>
<dbReference type="Proteomes" id="UP001149400">
    <property type="component" value="Unassembled WGS sequence"/>
</dbReference>
<keyword evidence="1" id="KW-0175">Coiled coil</keyword>
<reference evidence="2" key="1">
    <citation type="submission" date="2021-12" db="EMBL/GenBank/DDBJ databases">
        <title>Enterovibrio ZSDZ35 sp. nov. and Enterovibrio ZSDZ42 sp. nov., isolated from coastal seawater in Qingdao.</title>
        <authorList>
            <person name="Zhang P."/>
        </authorList>
    </citation>
    <scope>NUCLEOTIDE SEQUENCE</scope>
    <source>
        <strain evidence="2">ZSDZ42</strain>
    </source>
</reference>
<dbReference type="PANTHER" id="PTHR40278:SF2">
    <property type="entry name" value="TYPE IV PILUS INNER MEMBRANE COMPONENT PILN"/>
    <property type="match status" value="1"/>
</dbReference>
<evidence type="ECO:0000313" key="3">
    <source>
        <dbReference type="Proteomes" id="UP001149400"/>
    </source>
</evidence>
<dbReference type="RefSeq" id="WP_274166692.1">
    <property type="nucleotide sequence ID" value="NZ_JAJUBC010000037.1"/>
</dbReference>
<dbReference type="InterPro" id="IPR052534">
    <property type="entry name" value="Extracell_DNA_Util/SecSys_Comp"/>
</dbReference>
<protein>
    <submittedName>
        <fullName evidence="2">PilN domain-containing protein</fullName>
    </submittedName>
</protein>